<dbReference type="CDD" id="cd03262">
    <property type="entry name" value="ABC_HisP_GlnQ"/>
    <property type="match status" value="1"/>
</dbReference>
<evidence type="ECO:0000256" key="2">
    <source>
        <dbReference type="ARBA" id="ARBA00005417"/>
    </source>
</evidence>
<accession>A0ABT1IT99</accession>
<organism evidence="10 11">
    <name type="scientific">Kitasatospora paracochleata</name>
    <dbReference type="NCBI Taxonomy" id="58354"/>
    <lineage>
        <taxon>Bacteria</taxon>
        <taxon>Bacillati</taxon>
        <taxon>Actinomycetota</taxon>
        <taxon>Actinomycetes</taxon>
        <taxon>Kitasatosporales</taxon>
        <taxon>Streptomycetaceae</taxon>
        <taxon>Kitasatospora</taxon>
    </lineage>
</organism>
<dbReference type="RefSeq" id="WP_380230803.1">
    <property type="nucleotide sequence ID" value="NZ_BAAAUB010000055.1"/>
</dbReference>
<keyword evidence="10" id="KW-0378">Hydrolase</keyword>
<evidence type="ECO:0000256" key="7">
    <source>
        <dbReference type="ARBA" id="ARBA00022970"/>
    </source>
</evidence>
<dbReference type="Gene3D" id="3.40.50.300">
    <property type="entry name" value="P-loop containing nucleotide triphosphate hydrolases"/>
    <property type="match status" value="1"/>
</dbReference>
<dbReference type="PROSITE" id="PS00211">
    <property type="entry name" value="ABC_TRANSPORTER_1"/>
    <property type="match status" value="1"/>
</dbReference>
<keyword evidence="3" id="KW-0813">Transport</keyword>
<keyword evidence="4" id="KW-1003">Cell membrane</keyword>
<protein>
    <submittedName>
        <fullName evidence="10">Glutamate transport system ATP-binding protein</fullName>
        <ecNumber evidence="10">3.6.3.-</ecNumber>
    </submittedName>
</protein>
<evidence type="ECO:0000256" key="1">
    <source>
        <dbReference type="ARBA" id="ARBA00004202"/>
    </source>
</evidence>
<name>A0ABT1IT99_9ACTN</name>
<comment type="caution">
    <text evidence="10">The sequence shown here is derived from an EMBL/GenBank/DDBJ whole genome shotgun (WGS) entry which is preliminary data.</text>
</comment>
<feature type="domain" description="ABC transporter" evidence="9">
    <location>
        <begin position="20"/>
        <end position="254"/>
    </location>
</feature>
<dbReference type="InterPro" id="IPR050086">
    <property type="entry name" value="MetN_ABC_transporter-like"/>
</dbReference>
<evidence type="ECO:0000256" key="6">
    <source>
        <dbReference type="ARBA" id="ARBA00022840"/>
    </source>
</evidence>
<keyword evidence="7" id="KW-0029">Amino-acid transport</keyword>
<dbReference type="InterPro" id="IPR027417">
    <property type="entry name" value="P-loop_NTPase"/>
</dbReference>
<dbReference type="InterPro" id="IPR030679">
    <property type="entry name" value="ABC_ATPase_HisP-typ"/>
</dbReference>
<dbReference type="EMBL" id="JAMZDX010000001">
    <property type="protein sequence ID" value="MCP2307826.1"/>
    <property type="molecule type" value="Genomic_DNA"/>
</dbReference>
<dbReference type="GO" id="GO:0005524">
    <property type="term" value="F:ATP binding"/>
    <property type="evidence" value="ECO:0007669"/>
    <property type="project" value="UniProtKB-KW"/>
</dbReference>
<dbReference type="GO" id="GO:0016787">
    <property type="term" value="F:hydrolase activity"/>
    <property type="evidence" value="ECO:0007669"/>
    <property type="project" value="UniProtKB-KW"/>
</dbReference>
<evidence type="ECO:0000256" key="3">
    <source>
        <dbReference type="ARBA" id="ARBA00022448"/>
    </source>
</evidence>
<evidence type="ECO:0000313" key="11">
    <source>
        <dbReference type="Proteomes" id="UP001206483"/>
    </source>
</evidence>
<dbReference type="InterPro" id="IPR003439">
    <property type="entry name" value="ABC_transporter-like_ATP-bd"/>
</dbReference>
<evidence type="ECO:0000313" key="10">
    <source>
        <dbReference type="EMBL" id="MCP2307826.1"/>
    </source>
</evidence>
<proteinExistence type="inferred from homology"/>
<dbReference type="InterPro" id="IPR017871">
    <property type="entry name" value="ABC_transporter-like_CS"/>
</dbReference>
<gene>
    <name evidence="10" type="ORF">FHR36_000918</name>
</gene>
<dbReference type="Proteomes" id="UP001206483">
    <property type="component" value="Unassembled WGS sequence"/>
</dbReference>
<keyword evidence="5" id="KW-0547">Nucleotide-binding</keyword>
<keyword evidence="8" id="KW-0472">Membrane</keyword>
<dbReference type="SUPFAM" id="SSF52540">
    <property type="entry name" value="P-loop containing nucleoside triphosphate hydrolases"/>
    <property type="match status" value="1"/>
</dbReference>
<dbReference type="PIRSF" id="PIRSF039085">
    <property type="entry name" value="ABC_ATPase_HisP"/>
    <property type="match status" value="1"/>
</dbReference>
<dbReference type="PANTHER" id="PTHR43166">
    <property type="entry name" value="AMINO ACID IMPORT ATP-BINDING PROTEIN"/>
    <property type="match status" value="1"/>
</dbReference>
<dbReference type="PANTHER" id="PTHR43166:SF9">
    <property type="entry name" value="GLUTAMATE_ASPARTATE IMPORT ATP-BINDING PROTEIN GLTL"/>
    <property type="match status" value="1"/>
</dbReference>
<comment type="similarity">
    <text evidence="2">Belongs to the ABC transporter superfamily.</text>
</comment>
<dbReference type="InterPro" id="IPR003593">
    <property type="entry name" value="AAA+_ATPase"/>
</dbReference>
<dbReference type="SMART" id="SM00382">
    <property type="entry name" value="AAA"/>
    <property type="match status" value="1"/>
</dbReference>
<evidence type="ECO:0000256" key="5">
    <source>
        <dbReference type="ARBA" id="ARBA00022741"/>
    </source>
</evidence>
<evidence type="ECO:0000256" key="8">
    <source>
        <dbReference type="ARBA" id="ARBA00023136"/>
    </source>
</evidence>
<dbReference type="Pfam" id="PF00005">
    <property type="entry name" value="ABC_tran"/>
    <property type="match status" value="1"/>
</dbReference>
<dbReference type="PROSITE" id="PS50893">
    <property type="entry name" value="ABC_TRANSPORTER_2"/>
    <property type="match status" value="1"/>
</dbReference>
<dbReference type="EC" id="3.6.3.-" evidence="10"/>
<reference evidence="10 11" key="1">
    <citation type="submission" date="2022-06" db="EMBL/GenBank/DDBJ databases">
        <title>Sequencing the genomes of 1000 actinobacteria strains.</title>
        <authorList>
            <person name="Klenk H.-P."/>
        </authorList>
    </citation>
    <scope>NUCLEOTIDE SEQUENCE [LARGE SCALE GENOMIC DNA]</scope>
    <source>
        <strain evidence="10 11">DSM 41656</strain>
    </source>
</reference>
<keyword evidence="11" id="KW-1185">Reference proteome</keyword>
<sequence length="260" mass="28064">MTEETVSDTASDAVATGPLVSLKGVDKHYGALHVLQDINLEIARGEVVVLIGPSGSGKSTLCRTINRLETIDSGSIAIDGRPLPAEGKELARLRADVGMVFQSFNLFAHKTVLENVVLAQVKVRKVPRAQAEATARELLERVGVGAQADKYPAQLSGGQQQRVAIARALAMKPKVMLFDEPTSALDPEMVNEVLEVMRSLAAEGMTMVVVTHEMGFARSAANRVLFMADGRIVEENTPDAFFTAPRSDRAKDFLSKILTH</sequence>
<evidence type="ECO:0000256" key="4">
    <source>
        <dbReference type="ARBA" id="ARBA00022475"/>
    </source>
</evidence>
<evidence type="ECO:0000259" key="9">
    <source>
        <dbReference type="PROSITE" id="PS50893"/>
    </source>
</evidence>
<keyword evidence="6 10" id="KW-0067">ATP-binding</keyword>
<comment type="subcellular location">
    <subcellularLocation>
        <location evidence="1">Cell membrane</location>
        <topology evidence="1">Peripheral membrane protein</topology>
    </subcellularLocation>
</comment>